<comment type="subcellular location">
    <subcellularLocation>
        <location evidence="1">Secreted</location>
    </subcellularLocation>
</comment>
<dbReference type="EMBL" id="LT629749">
    <property type="protein sequence ID" value="SDS16598.1"/>
    <property type="molecule type" value="Genomic_DNA"/>
</dbReference>
<dbReference type="InterPro" id="IPR002509">
    <property type="entry name" value="NODB_dom"/>
</dbReference>
<evidence type="ECO:0000256" key="2">
    <source>
        <dbReference type="ARBA" id="ARBA00022729"/>
    </source>
</evidence>
<evidence type="ECO:0000256" key="1">
    <source>
        <dbReference type="ARBA" id="ARBA00004613"/>
    </source>
</evidence>
<dbReference type="GO" id="GO:0005576">
    <property type="term" value="C:extracellular region"/>
    <property type="evidence" value="ECO:0007669"/>
    <property type="project" value="UniProtKB-SubCell"/>
</dbReference>
<protein>
    <submittedName>
        <fullName evidence="4">Polysaccharide deacetylase</fullName>
    </submittedName>
</protein>
<dbReference type="CDD" id="cd10918">
    <property type="entry name" value="CE4_NodB_like_5s_6s"/>
    <property type="match status" value="1"/>
</dbReference>
<dbReference type="PANTHER" id="PTHR34216">
    <property type="match status" value="1"/>
</dbReference>
<dbReference type="PROSITE" id="PS51677">
    <property type="entry name" value="NODB"/>
    <property type="match status" value="1"/>
</dbReference>
<dbReference type="GO" id="GO:0005975">
    <property type="term" value="P:carbohydrate metabolic process"/>
    <property type="evidence" value="ECO:0007669"/>
    <property type="project" value="InterPro"/>
</dbReference>
<evidence type="ECO:0000313" key="4">
    <source>
        <dbReference type="EMBL" id="SDS16598.1"/>
    </source>
</evidence>
<dbReference type="Proteomes" id="UP000199092">
    <property type="component" value="Chromosome I"/>
</dbReference>
<evidence type="ECO:0000313" key="5">
    <source>
        <dbReference type="Proteomes" id="UP000199092"/>
    </source>
</evidence>
<proteinExistence type="predicted"/>
<keyword evidence="5" id="KW-1185">Reference proteome</keyword>
<gene>
    <name evidence="4" type="ORF">SAMN04488543_1203</name>
</gene>
<reference evidence="4 5" key="1">
    <citation type="submission" date="2016-10" db="EMBL/GenBank/DDBJ databases">
        <authorList>
            <person name="de Groot N.N."/>
        </authorList>
    </citation>
    <scope>NUCLEOTIDE SEQUENCE [LARGE SCALE GENOMIC DNA]</scope>
    <source>
        <strain evidence="4 5">DSM 21741</strain>
    </source>
</reference>
<feature type="domain" description="NodB homology" evidence="3">
    <location>
        <begin position="80"/>
        <end position="248"/>
    </location>
</feature>
<evidence type="ECO:0000259" key="3">
    <source>
        <dbReference type="PROSITE" id="PS51677"/>
    </source>
</evidence>
<dbReference type="InterPro" id="IPR051398">
    <property type="entry name" value="Polysacch_Deacetylase"/>
</dbReference>
<accession>A0A1H1PZG7</accession>
<sequence>MAGRPGTGGTTRRGRTFTRLTRSRPVLMYHGVGRVGVDPFALFVPPDRFAEQMRTLRRVGLRGVSLGELGDAAARGDADGLVGLTFDDGYRDVRTWAAPVLEQCGFTATVFVVSGLLDGENVWDPPPRRQLVDAADLRDLAARGWEIGSHSVTHARLTEVDPGRLQHEVAASRAALSELMGVEARSFCYPYGAVDGAAVDAVRAAGYTYACAVTRVAGLPTILATPRIGVTGRDRGLRLAAKLVLRGR</sequence>
<dbReference type="AlphaFoldDB" id="A0A1H1PZG7"/>
<dbReference type="Pfam" id="PF01522">
    <property type="entry name" value="Polysacc_deac_1"/>
    <property type="match status" value="1"/>
</dbReference>
<dbReference type="PANTHER" id="PTHR34216:SF3">
    <property type="entry name" value="POLY-BETA-1,6-N-ACETYL-D-GLUCOSAMINE N-DEACETYLASE"/>
    <property type="match status" value="1"/>
</dbReference>
<dbReference type="GO" id="GO:0016810">
    <property type="term" value="F:hydrolase activity, acting on carbon-nitrogen (but not peptide) bonds"/>
    <property type="evidence" value="ECO:0007669"/>
    <property type="project" value="InterPro"/>
</dbReference>
<name>A0A1H1PZG7_9ACTN</name>
<organism evidence="4 5">
    <name type="scientific">Friedmanniella luteola</name>
    <dbReference type="NCBI Taxonomy" id="546871"/>
    <lineage>
        <taxon>Bacteria</taxon>
        <taxon>Bacillati</taxon>
        <taxon>Actinomycetota</taxon>
        <taxon>Actinomycetes</taxon>
        <taxon>Propionibacteriales</taxon>
        <taxon>Nocardioidaceae</taxon>
        <taxon>Friedmanniella</taxon>
    </lineage>
</organism>
<keyword evidence="2" id="KW-0732">Signal</keyword>
<dbReference type="InterPro" id="IPR011330">
    <property type="entry name" value="Glyco_hydro/deAcase_b/a-brl"/>
</dbReference>
<dbReference type="SUPFAM" id="SSF88713">
    <property type="entry name" value="Glycoside hydrolase/deacetylase"/>
    <property type="match status" value="1"/>
</dbReference>
<dbReference type="Gene3D" id="3.20.20.370">
    <property type="entry name" value="Glycoside hydrolase/deacetylase"/>
    <property type="match status" value="1"/>
</dbReference>
<dbReference type="STRING" id="546871.SAMN04488543_1203"/>